<dbReference type="PANTHER" id="PTHR36715">
    <property type="entry name" value="BNAANNG41370D PROTEIN"/>
    <property type="match status" value="1"/>
</dbReference>
<keyword evidence="4" id="KW-1185">Reference proteome</keyword>
<evidence type="ECO:0000313" key="4">
    <source>
        <dbReference type="Proteomes" id="UP000243459"/>
    </source>
</evidence>
<evidence type="ECO:0000256" key="2">
    <source>
        <dbReference type="SAM" id="Phobius"/>
    </source>
</evidence>
<dbReference type="EMBL" id="CM007385">
    <property type="protein sequence ID" value="ONK68170.1"/>
    <property type="molecule type" value="Genomic_DNA"/>
</dbReference>
<reference evidence="4" key="1">
    <citation type="journal article" date="2017" name="Nat. Commun.">
        <title>The asparagus genome sheds light on the origin and evolution of a young Y chromosome.</title>
        <authorList>
            <person name="Harkess A."/>
            <person name="Zhou J."/>
            <person name="Xu C."/>
            <person name="Bowers J.E."/>
            <person name="Van der Hulst R."/>
            <person name="Ayyampalayam S."/>
            <person name="Mercati F."/>
            <person name="Riccardi P."/>
            <person name="McKain M.R."/>
            <person name="Kakrana A."/>
            <person name="Tang H."/>
            <person name="Ray J."/>
            <person name="Groenendijk J."/>
            <person name="Arikit S."/>
            <person name="Mathioni S.M."/>
            <person name="Nakano M."/>
            <person name="Shan H."/>
            <person name="Telgmann-Rauber A."/>
            <person name="Kanno A."/>
            <person name="Yue Z."/>
            <person name="Chen H."/>
            <person name="Li W."/>
            <person name="Chen Y."/>
            <person name="Xu X."/>
            <person name="Zhang Y."/>
            <person name="Luo S."/>
            <person name="Chen H."/>
            <person name="Gao J."/>
            <person name="Mao Z."/>
            <person name="Pires J.C."/>
            <person name="Luo M."/>
            <person name="Kudrna D."/>
            <person name="Wing R.A."/>
            <person name="Meyers B.C."/>
            <person name="Yi K."/>
            <person name="Kong H."/>
            <person name="Lavrijsen P."/>
            <person name="Sunseri F."/>
            <person name="Falavigna A."/>
            <person name="Ye Y."/>
            <person name="Leebens-Mack J.H."/>
            <person name="Chen G."/>
        </authorList>
    </citation>
    <scope>NUCLEOTIDE SEQUENCE [LARGE SCALE GENOMIC DNA]</scope>
    <source>
        <strain evidence="4">cv. DH0086</strain>
    </source>
</reference>
<keyword evidence="2" id="KW-0472">Membrane</keyword>
<dbReference type="AlphaFoldDB" id="A0A5P1EVM5"/>
<accession>A0A5P1EVM5</accession>
<evidence type="ECO:0000256" key="1">
    <source>
        <dbReference type="SAM" id="MobiDB-lite"/>
    </source>
</evidence>
<protein>
    <submittedName>
        <fullName evidence="3">Uncharacterized protein</fullName>
    </submittedName>
</protein>
<keyword evidence="2" id="KW-1133">Transmembrane helix</keyword>
<feature type="transmembrane region" description="Helical" evidence="2">
    <location>
        <begin position="20"/>
        <end position="43"/>
    </location>
</feature>
<evidence type="ECO:0000313" key="3">
    <source>
        <dbReference type="EMBL" id="ONK68170.1"/>
    </source>
</evidence>
<dbReference type="Proteomes" id="UP000243459">
    <property type="component" value="Chromosome 5"/>
</dbReference>
<feature type="compositionally biased region" description="Acidic residues" evidence="1">
    <location>
        <begin position="71"/>
        <end position="95"/>
    </location>
</feature>
<dbReference type="Gramene" id="ONK68170">
    <property type="protein sequence ID" value="ONK68170"/>
    <property type="gene ID" value="A4U43_C05F8310"/>
</dbReference>
<feature type="region of interest" description="Disordered" evidence="1">
    <location>
        <begin position="69"/>
        <end position="97"/>
    </location>
</feature>
<organism evidence="3 4">
    <name type="scientific">Asparagus officinalis</name>
    <name type="common">Garden asparagus</name>
    <dbReference type="NCBI Taxonomy" id="4686"/>
    <lineage>
        <taxon>Eukaryota</taxon>
        <taxon>Viridiplantae</taxon>
        <taxon>Streptophyta</taxon>
        <taxon>Embryophyta</taxon>
        <taxon>Tracheophyta</taxon>
        <taxon>Spermatophyta</taxon>
        <taxon>Magnoliopsida</taxon>
        <taxon>Liliopsida</taxon>
        <taxon>Asparagales</taxon>
        <taxon>Asparagaceae</taxon>
        <taxon>Asparagoideae</taxon>
        <taxon>Asparagus</taxon>
    </lineage>
</organism>
<proteinExistence type="predicted"/>
<dbReference type="PANTHER" id="PTHR36715:SF1">
    <property type="entry name" value="PROTEIN, PUTATIVE-RELATED"/>
    <property type="match status" value="1"/>
</dbReference>
<keyword evidence="2" id="KW-0812">Transmembrane</keyword>
<sequence>MEIPIIESGISRLQSPNSILHLKVLLTCAALIIAAIATFSSLIRRSKRIILIFRRGKSVFSHPFSCPYSSDDGDSCCLSDEESDAEDQEEEEDELSSCSEKDFGDFKEIQDQNGKSDQHFFWPQLSRDESVVKLWDNLGLRFDPRNDSIGLLDLNRDEDVRSFLSKPDDIWAVHVAHPGTLLSAGRGGVKVWDAREAAAGPTEPAHSTWRMVGHRRLVRGLGGGINEVYLGDDEGRLAAVDIRNVRSWGDGDGAVTEATGASKNKPKTTRFSANGIDLTTDATGLLRESGDEGVLGDGGSTRHFVEQLVSKIEGADRGGGVEHGGGDMGVGVEAALYGGGNVRTTMRTDLSMPWTDAEGRLDAGGQRIGGSGEAVA</sequence>
<gene>
    <name evidence="3" type="ORF">A4U43_C05F8310</name>
</gene>
<name>A0A5P1EVM5_ASPOF</name>